<keyword evidence="6" id="KW-0695">RNA-directed DNA polymerase</keyword>
<evidence type="ECO:0000256" key="1">
    <source>
        <dbReference type="ARBA" id="ARBA00022679"/>
    </source>
</evidence>
<comment type="caution">
    <text evidence="10">The sequence shown here is derived from an EMBL/GenBank/DDBJ whole genome shotgun (WGS) entry which is preliminary data.</text>
</comment>
<evidence type="ECO:0000313" key="10">
    <source>
        <dbReference type="EMBL" id="KAK1424170.1"/>
    </source>
</evidence>
<dbReference type="InterPro" id="IPR050951">
    <property type="entry name" value="Retrovirus_Pol_polyprotein"/>
</dbReference>
<evidence type="ECO:0000256" key="2">
    <source>
        <dbReference type="ARBA" id="ARBA00022695"/>
    </source>
</evidence>
<feature type="domain" description="Integrase zinc-binding" evidence="9">
    <location>
        <begin position="175"/>
        <end position="219"/>
    </location>
</feature>
<dbReference type="InterPro" id="IPR043502">
    <property type="entry name" value="DNA/RNA_pol_sf"/>
</dbReference>
<protein>
    <recommendedName>
        <fullName evidence="12">Reverse transcriptase domain-containing protein</fullName>
    </recommendedName>
</protein>
<keyword evidence="1" id="KW-0808">Transferase</keyword>
<evidence type="ECO:0000256" key="5">
    <source>
        <dbReference type="ARBA" id="ARBA00022801"/>
    </source>
</evidence>
<keyword evidence="4" id="KW-0255">Endonuclease</keyword>
<dbReference type="EMBL" id="JAUHHV010000005">
    <property type="protein sequence ID" value="KAK1424170.1"/>
    <property type="molecule type" value="Genomic_DNA"/>
</dbReference>
<dbReference type="AlphaFoldDB" id="A0AAD8NQ37"/>
<name>A0AAD8NQ37_TARER</name>
<evidence type="ECO:0000259" key="8">
    <source>
        <dbReference type="Pfam" id="PF17917"/>
    </source>
</evidence>
<evidence type="ECO:0000256" key="3">
    <source>
        <dbReference type="ARBA" id="ARBA00022722"/>
    </source>
</evidence>
<evidence type="ECO:0000256" key="4">
    <source>
        <dbReference type="ARBA" id="ARBA00022759"/>
    </source>
</evidence>
<dbReference type="InterPro" id="IPR041373">
    <property type="entry name" value="RT_RNaseH"/>
</dbReference>
<dbReference type="GO" id="GO:0003964">
    <property type="term" value="F:RNA-directed DNA polymerase activity"/>
    <property type="evidence" value="ECO:0007669"/>
    <property type="project" value="UniProtKB-KW"/>
</dbReference>
<dbReference type="GO" id="GO:0004519">
    <property type="term" value="F:endonuclease activity"/>
    <property type="evidence" value="ECO:0007669"/>
    <property type="project" value="UniProtKB-KW"/>
</dbReference>
<evidence type="ECO:0008006" key="12">
    <source>
        <dbReference type="Google" id="ProtNLM"/>
    </source>
</evidence>
<gene>
    <name evidence="10" type="ORF">QVD17_19489</name>
</gene>
<dbReference type="InterPro" id="IPR041588">
    <property type="entry name" value="Integrase_H2C2"/>
</dbReference>
<evidence type="ECO:0000313" key="11">
    <source>
        <dbReference type="Proteomes" id="UP001229421"/>
    </source>
</evidence>
<evidence type="ECO:0000256" key="6">
    <source>
        <dbReference type="ARBA" id="ARBA00022918"/>
    </source>
</evidence>
<dbReference type="PANTHER" id="PTHR37984:SF5">
    <property type="entry name" value="PROTEIN NYNRIN-LIKE"/>
    <property type="match status" value="1"/>
</dbReference>
<dbReference type="GO" id="GO:0016787">
    <property type="term" value="F:hydrolase activity"/>
    <property type="evidence" value="ECO:0007669"/>
    <property type="project" value="UniProtKB-KW"/>
</dbReference>
<feature type="compositionally biased region" description="Basic and acidic residues" evidence="7">
    <location>
        <begin position="34"/>
        <end position="52"/>
    </location>
</feature>
<sequence>MVTASNPTSIQSAVSLALSLTDDAVRRGVLTKKVDHGKNPVDGGKKVFETEKQFGSSDGKSSDGKRKWAGAPKGRAGNKKGSNYNSGKMYTANASRDGLGCVLMQRDKVIAYASRQLKVHEKNYTTHDLELGAREALKEENLKSESMQGMVKNLVPNSENVMYFANRIWIPRFGNLRELILDEAHKSRYSIHPGSDKMYKDVKELYWWPNMKREIASYVLESLA</sequence>
<reference evidence="10" key="1">
    <citation type="journal article" date="2023" name="bioRxiv">
        <title>Improved chromosome-level genome assembly for marigold (Tagetes erecta).</title>
        <authorList>
            <person name="Jiang F."/>
            <person name="Yuan L."/>
            <person name="Wang S."/>
            <person name="Wang H."/>
            <person name="Xu D."/>
            <person name="Wang A."/>
            <person name="Fan W."/>
        </authorList>
    </citation>
    <scope>NUCLEOTIDE SEQUENCE</scope>
    <source>
        <strain evidence="10">WSJ</strain>
        <tissue evidence="10">Leaf</tissue>
    </source>
</reference>
<organism evidence="10 11">
    <name type="scientific">Tagetes erecta</name>
    <name type="common">African marigold</name>
    <dbReference type="NCBI Taxonomy" id="13708"/>
    <lineage>
        <taxon>Eukaryota</taxon>
        <taxon>Viridiplantae</taxon>
        <taxon>Streptophyta</taxon>
        <taxon>Embryophyta</taxon>
        <taxon>Tracheophyta</taxon>
        <taxon>Spermatophyta</taxon>
        <taxon>Magnoliopsida</taxon>
        <taxon>eudicotyledons</taxon>
        <taxon>Gunneridae</taxon>
        <taxon>Pentapetalae</taxon>
        <taxon>asterids</taxon>
        <taxon>campanulids</taxon>
        <taxon>Asterales</taxon>
        <taxon>Asteraceae</taxon>
        <taxon>Asteroideae</taxon>
        <taxon>Heliantheae alliance</taxon>
        <taxon>Tageteae</taxon>
        <taxon>Tagetes</taxon>
    </lineage>
</organism>
<evidence type="ECO:0000256" key="7">
    <source>
        <dbReference type="SAM" id="MobiDB-lite"/>
    </source>
</evidence>
<keyword evidence="2" id="KW-0548">Nucleotidyltransferase</keyword>
<feature type="domain" description="Reverse transcriptase RNase H-like" evidence="8">
    <location>
        <begin position="92"/>
        <end position="133"/>
    </location>
</feature>
<keyword evidence="3" id="KW-0540">Nuclease</keyword>
<dbReference type="PANTHER" id="PTHR37984">
    <property type="entry name" value="PROTEIN CBG26694"/>
    <property type="match status" value="1"/>
</dbReference>
<evidence type="ECO:0000259" key="9">
    <source>
        <dbReference type="Pfam" id="PF17921"/>
    </source>
</evidence>
<dbReference type="Pfam" id="PF17921">
    <property type="entry name" value="Integrase_H2C2"/>
    <property type="match status" value="1"/>
</dbReference>
<accession>A0AAD8NQ37</accession>
<feature type="region of interest" description="Disordered" evidence="7">
    <location>
        <begin position="34"/>
        <end position="86"/>
    </location>
</feature>
<keyword evidence="11" id="KW-1185">Reference proteome</keyword>
<proteinExistence type="predicted"/>
<dbReference type="Proteomes" id="UP001229421">
    <property type="component" value="Unassembled WGS sequence"/>
</dbReference>
<dbReference type="SUPFAM" id="SSF56672">
    <property type="entry name" value="DNA/RNA polymerases"/>
    <property type="match status" value="1"/>
</dbReference>
<dbReference type="Gene3D" id="1.10.340.70">
    <property type="match status" value="1"/>
</dbReference>
<keyword evidence="5" id="KW-0378">Hydrolase</keyword>
<dbReference type="Pfam" id="PF17917">
    <property type="entry name" value="RT_RNaseH"/>
    <property type="match status" value="1"/>
</dbReference>